<dbReference type="GO" id="GO:0006183">
    <property type="term" value="P:GTP biosynthetic process"/>
    <property type="evidence" value="ECO:0007669"/>
    <property type="project" value="InterPro"/>
</dbReference>
<gene>
    <name evidence="11" type="ORF">BSL78_13423</name>
</gene>
<dbReference type="STRING" id="307972.A0A2G8KNV8"/>
<keyword evidence="3 9" id="KW-0808">Transferase</keyword>
<comment type="similarity">
    <text evidence="2 7 8">Belongs to the NDK family.</text>
</comment>
<dbReference type="Gene3D" id="3.30.70.141">
    <property type="entry name" value="Nucleoside diphosphate kinase-like domain"/>
    <property type="match status" value="1"/>
</dbReference>
<reference evidence="11 12" key="1">
    <citation type="journal article" date="2017" name="PLoS Biol.">
        <title>The sea cucumber genome provides insights into morphological evolution and visceral regeneration.</title>
        <authorList>
            <person name="Zhang X."/>
            <person name="Sun L."/>
            <person name="Yuan J."/>
            <person name="Sun Y."/>
            <person name="Gao Y."/>
            <person name="Zhang L."/>
            <person name="Li S."/>
            <person name="Dai H."/>
            <person name="Hamel J.F."/>
            <person name="Liu C."/>
            <person name="Yu Y."/>
            <person name="Liu S."/>
            <person name="Lin W."/>
            <person name="Guo K."/>
            <person name="Jin S."/>
            <person name="Xu P."/>
            <person name="Storey K.B."/>
            <person name="Huan P."/>
            <person name="Zhang T."/>
            <person name="Zhou Y."/>
            <person name="Zhang J."/>
            <person name="Lin C."/>
            <person name="Li X."/>
            <person name="Xing L."/>
            <person name="Huo D."/>
            <person name="Sun M."/>
            <person name="Wang L."/>
            <person name="Mercier A."/>
            <person name="Li F."/>
            <person name="Yang H."/>
            <person name="Xiang J."/>
        </authorList>
    </citation>
    <scope>NUCLEOTIDE SEQUENCE [LARGE SCALE GENOMIC DNA]</scope>
    <source>
        <strain evidence="11">Shaxun</strain>
        <tissue evidence="11">Muscle</tissue>
    </source>
</reference>
<keyword evidence="6 9" id="KW-0067">ATP-binding</keyword>
<evidence type="ECO:0000256" key="4">
    <source>
        <dbReference type="ARBA" id="ARBA00022741"/>
    </source>
</evidence>
<dbReference type="PROSITE" id="PS00469">
    <property type="entry name" value="NDPK"/>
    <property type="match status" value="1"/>
</dbReference>
<dbReference type="InterPro" id="IPR036850">
    <property type="entry name" value="NDK-like_dom_sf"/>
</dbReference>
<dbReference type="GO" id="GO:0005524">
    <property type="term" value="F:ATP binding"/>
    <property type="evidence" value="ECO:0007669"/>
    <property type="project" value="UniProtKB-KW"/>
</dbReference>
<feature type="active site" description="Pros-phosphohistidine intermediate" evidence="7">
    <location>
        <position position="119"/>
    </location>
</feature>
<dbReference type="SMR" id="A0A2G8KNV8"/>
<dbReference type="OrthoDB" id="2162449at2759"/>
<feature type="binding site" evidence="7">
    <location>
        <position position="61"/>
    </location>
    <ligand>
        <name>ATP</name>
        <dbReference type="ChEBI" id="CHEBI:30616"/>
    </ligand>
</feature>
<dbReference type="Proteomes" id="UP000230750">
    <property type="component" value="Unassembled WGS sequence"/>
</dbReference>
<dbReference type="CDD" id="cd04413">
    <property type="entry name" value="NDPk_I"/>
    <property type="match status" value="1"/>
</dbReference>
<dbReference type="PRINTS" id="PR01243">
    <property type="entry name" value="NUCDPKINASE"/>
</dbReference>
<evidence type="ECO:0000256" key="1">
    <source>
        <dbReference type="ARBA" id="ARBA00001946"/>
    </source>
</evidence>
<dbReference type="PANTHER" id="PTHR11349">
    <property type="entry name" value="NUCLEOSIDE DIPHOSPHATE KINASE"/>
    <property type="match status" value="1"/>
</dbReference>
<dbReference type="GO" id="GO:0006241">
    <property type="term" value="P:CTP biosynthetic process"/>
    <property type="evidence" value="ECO:0007669"/>
    <property type="project" value="InterPro"/>
</dbReference>
<dbReference type="AlphaFoldDB" id="A0A2G8KNV8"/>
<name>A0A2G8KNV8_STIJA</name>
<dbReference type="SUPFAM" id="SSF54919">
    <property type="entry name" value="Nucleoside diphosphate kinase, NDK"/>
    <property type="match status" value="1"/>
</dbReference>
<comment type="catalytic activity">
    <reaction evidence="9">
        <text>a 2'-deoxyribonucleoside 5'-diphosphate + ATP = a 2'-deoxyribonucleoside 5'-triphosphate + ADP</text>
        <dbReference type="Rhea" id="RHEA:44640"/>
        <dbReference type="ChEBI" id="CHEBI:30616"/>
        <dbReference type="ChEBI" id="CHEBI:61560"/>
        <dbReference type="ChEBI" id="CHEBI:73316"/>
        <dbReference type="ChEBI" id="CHEBI:456216"/>
        <dbReference type="EC" id="2.7.4.6"/>
    </reaction>
</comment>
<comment type="caution">
    <text evidence="11">The sequence shown here is derived from an EMBL/GenBank/DDBJ whole genome shotgun (WGS) entry which is preliminary data.</text>
</comment>
<protein>
    <recommendedName>
        <fullName evidence="9">Nucleoside diphosphate kinase</fullName>
        <ecNumber evidence="9">2.7.4.6</ecNumber>
    </recommendedName>
</protein>
<keyword evidence="5 9" id="KW-0418">Kinase</keyword>
<dbReference type="InterPro" id="IPR001564">
    <property type="entry name" value="Nucleoside_diP_kinase"/>
</dbReference>
<proteinExistence type="inferred from homology"/>
<feature type="binding site" evidence="7">
    <location>
        <position position="116"/>
    </location>
    <ligand>
        <name>ATP</name>
        <dbReference type="ChEBI" id="CHEBI:30616"/>
    </ligand>
</feature>
<dbReference type="SMART" id="SM00562">
    <property type="entry name" value="NDK"/>
    <property type="match status" value="1"/>
</dbReference>
<evidence type="ECO:0000313" key="12">
    <source>
        <dbReference type="Proteomes" id="UP000230750"/>
    </source>
</evidence>
<dbReference type="GO" id="GO:0006228">
    <property type="term" value="P:UTP biosynthetic process"/>
    <property type="evidence" value="ECO:0007669"/>
    <property type="project" value="InterPro"/>
</dbReference>
<dbReference type="NCBIfam" id="NF001908">
    <property type="entry name" value="PRK00668.1"/>
    <property type="match status" value="1"/>
</dbReference>
<dbReference type="HAMAP" id="MF_00451">
    <property type="entry name" value="NDP_kinase"/>
    <property type="match status" value="1"/>
</dbReference>
<keyword evidence="4 9" id="KW-0547">Nucleotide-binding</keyword>
<keyword evidence="12" id="KW-1185">Reference proteome</keyword>
<dbReference type="GO" id="GO:0004550">
    <property type="term" value="F:nucleoside diphosphate kinase activity"/>
    <property type="evidence" value="ECO:0007669"/>
    <property type="project" value="UniProtKB-EC"/>
</dbReference>
<dbReference type="EMBL" id="MRZV01000451">
    <property type="protein sequence ID" value="PIK49691.1"/>
    <property type="molecule type" value="Genomic_DNA"/>
</dbReference>
<sequence>MAGNAERTFIMVKVDGVERGIIGEIMTRFEKRGFKLVAGKLAKASEEHIKKHYEDLSSKPFYSKLCKFASSGPVFAMVWEGLDAVRTGRVMLGETDPLKSSPGTIRGDYCIHIGRNIVHGSDSVESAKKEIGLWFKDDELVDWTPTSHTWIYE</sequence>
<dbReference type="PROSITE" id="PS51374">
    <property type="entry name" value="NDPK_LIKE"/>
    <property type="match status" value="1"/>
</dbReference>
<comment type="cofactor">
    <cofactor evidence="1">
        <name>Mg(2+)</name>
        <dbReference type="ChEBI" id="CHEBI:18420"/>
    </cofactor>
</comment>
<organism evidence="11 12">
    <name type="scientific">Stichopus japonicus</name>
    <name type="common">Sea cucumber</name>
    <dbReference type="NCBI Taxonomy" id="307972"/>
    <lineage>
        <taxon>Eukaryota</taxon>
        <taxon>Metazoa</taxon>
        <taxon>Echinodermata</taxon>
        <taxon>Eleutherozoa</taxon>
        <taxon>Echinozoa</taxon>
        <taxon>Holothuroidea</taxon>
        <taxon>Aspidochirotacea</taxon>
        <taxon>Aspidochirotida</taxon>
        <taxon>Stichopodidae</taxon>
        <taxon>Apostichopus</taxon>
    </lineage>
</organism>
<evidence type="ECO:0000256" key="9">
    <source>
        <dbReference type="RuleBase" id="RU004013"/>
    </source>
</evidence>
<dbReference type="InterPro" id="IPR023005">
    <property type="entry name" value="Nucleoside_diP_kinase_AS"/>
</dbReference>
<feature type="binding site" evidence="7">
    <location>
        <position position="89"/>
    </location>
    <ligand>
        <name>ATP</name>
        <dbReference type="ChEBI" id="CHEBI:30616"/>
    </ligand>
</feature>
<feature type="binding site" evidence="7">
    <location>
        <position position="106"/>
    </location>
    <ligand>
        <name>ATP</name>
        <dbReference type="ChEBI" id="CHEBI:30616"/>
    </ligand>
</feature>
<evidence type="ECO:0000256" key="2">
    <source>
        <dbReference type="ARBA" id="ARBA00008142"/>
    </source>
</evidence>
<feature type="binding site" evidence="7">
    <location>
        <position position="95"/>
    </location>
    <ligand>
        <name>ATP</name>
        <dbReference type="ChEBI" id="CHEBI:30616"/>
    </ligand>
</feature>
<feature type="domain" description="Nucleoside diphosphate kinase-like" evidence="10">
    <location>
        <begin position="5"/>
        <end position="142"/>
    </location>
</feature>
<dbReference type="FunFam" id="3.30.70.141:FF:000002">
    <property type="entry name" value="Nucleoside diphosphate kinase"/>
    <property type="match status" value="1"/>
</dbReference>
<evidence type="ECO:0000256" key="6">
    <source>
        <dbReference type="ARBA" id="ARBA00022840"/>
    </source>
</evidence>
<evidence type="ECO:0000256" key="8">
    <source>
        <dbReference type="RuleBase" id="RU004011"/>
    </source>
</evidence>
<evidence type="ECO:0000256" key="5">
    <source>
        <dbReference type="ARBA" id="ARBA00022777"/>
    </source>
</evidence>
<dbReference type="InterPro" id="IPR034907">
    <property type="entry name" value="NDK-like_dom"/>
</dbReference>
<evidence type="ECO:0000259" key="10">
    <source>
        <dbReference type="SMART" id="SM00562"/>
    </source>
</evidence>
<evidence type="ECO:0000256" key="7">
    <source>
        <dbReference type="PROSITE-ProRule" id="PRU00706"/>
    </source>
</evidence>
<evidence type="ECO:0000256" key="3">
    <source>
        <dbReference type="ARBA" id="ARBA00022679"/>
    </source>
</evidence>
<accession>A0A2G8KNV8</accession>
<dbReference type="EC" id="2.7.4.6" evidence="9"/>
<dbReference type="Pfam" id="PF00334">
    <property type="entry name" value="NDK"/>
    <property type="match status" value="1"/>
</dbReference>
<feature type="binding site" evidence="7">
    <location>
        <position position="13"/>
    </location>
    <ligand>
        <name>ATP</name>
        <dbReference type="ChEBI" id="CHEBI:30616"/>
    </ligand>
</feature>
<evidence type="ECO:0000313" key="11">
    <source>
        <dbReference type="EMBL" id="PIK49691.1"/>
    </source>
</evidence>